<evidence type="ECO:0000256" key="1">
    <source>
        <dbReference type="SAM" id="MobiDB-lite"/>
    </source>
</evidence>
<organism evidence="4 5">
    <name type="scientific">Cladophialophora psammophila CBS 110553</name>
    <dbReference type="NCBI Taxonomy" id="1182543"/>
    <lineage>
        <taxon>Eukaryota</taxon>
        <taxon>Fungi</taxon>
        <taxon>Dikarya</taxon>
        <taxon>Ascomycota</taxon>
        <taxon>Pezizomycotina</taxon>
        <taxon>Eurotiomycetes</taxon>
        <taxon>Chaetothyriomycetidae</taxon>
        <taxon>Chaetothyriales</taxon>
        <taxon>Herpotrichiellaceae</taxon>
        <taxon>Cladophialophora</taxon>
    </lineage>
</organism>
<evidence type="ECO:0000313" key="4">
    <source>
        <dbReference type="EMBL" id="EXJ74855.1"/>
    </source>
</evidence>
<evidence type="ECO:0000259" key="3">
    <source>
        <dbReference type="Pfam" id="PF24476"/>
    </source>
</evidence>
<dbReference type="HOGENOM" id="CLU_451270_0_0_1"/>
<dbReference type="AlphaFoldDB" id="W9XC25"/>
<evidence type="ECO:0000256" key="2">
    <source>
        <dbReference type="SAM" id="SignalP"/>
    </source>
</evidence>
<comment type="caution">
    <text evidence="4">The sequence shown here is derived from an EMBL/GenBank/DDBJ whole genome shotgun (WGS) entry which is preliminary data.</text>
</comment>
<dbReference type="GeneID" id="19186284"/>
<feature type="domain" description="DUF7580" evidence="3">
    <location>
        <begin position="189"/>
        <end position="574"/>
    </location>
</feature>
<sequence length="591" mass="65610">MSGFEVVGLILGLYPVIVDAVDYCRRVRSGEIIHDLLEEVRAEKVIFCNWIQHLCVSQLSGTDLQGILDKNSEIFGLWENDGFLTSLMASRDTEATKSIAATLIDIHAELQHIHQYLERINPVPVDMRAVVKAKITALRSSLDSSGLKRRVRRIHHLNERLRRVIDSAPERKYPQGHLPVPTLTTASCATFATGVFRAVESHFRCCCQRAHATRLQIPMIKHLEHQNTLARRPPLQLLFSVNDDTSSVKYDSAQSLSVSMSNLSFSGETSVSSLKSQNTDNEHSQGDYPLSSVQSNHSLTSSVTLVFSPKCYSVSVTECEVGSGDEIVDICSSIRSLEQESDILLKRQSLGYLRATDDVGYELQSPKPIVEGDSRCILSLEDLFSGDHIKLARRHRIHLALQLAWGVTQLLQTPWIDANWTWSDFSAITNRQQGLIDDSLFITKQFQSLGGSDILSAPGGRMAPQSLRILLPEPVLARLGYALIELASGKRLAGLQEPSGPTSPDRDVQDFLTARHLLDTGFVVDQECQAYSNVVHACLYQEVKREGGYGAKKLKSQDPSFERDMTRAIVQPLYHLCSSSWGGPLVAVTAF</sequence>
<feature type="signal peptide" evidence="2">
    <location>
        <begin position="1"/>
        <end position="20"/>
    </location>
</feature>
<dbReference type="eggNOG" id="ENOG502T3UZ">
    <property type="taxonomic scope" value="Eukaryota"/>
</dbReference>
<dbReference type="InterPro" id="IPR056002">
    <property type="entry name" value="DUF7580"/>
</dbReference>
<keyword evidence="5" id="KW-1185">Reference proteome</keyword>
<evidence type="ECO:0000313" key="5">
    <source>
        <dbReference type="Proteomes" id="UP000019471"/>
    </source>
</evidence>
<dbReference type="OrthoDB" id="3565018at2759"/>
<proteinExistence type="predicted"/>
<protein>
    <recommendedName>
        <fullName evidence="3">DUF7580 domain-containing protein</fullName>
    </recommendedName>
</protein>
<keyword evidence="2" id="KW-0732">Signal</keyword>
<accession>W9XC25</accession>
<dbReference type="PANTHER" id="PTHR35186:SF4">
    <property type="entry name" value="PRION-INHIBITION AND PROPAGATION HELO DOMAIN-CONTAINING PROTEIN"/>
    <property type="match status" value="1"/>
</dbReference>
<dbReference type="EMBL" id="AMGX01000002">
    <property type="protein sequence ID" value="EXJ74855.1"/>
    <property type="molecule type" value="Genomic_DNA"/>
</dbReference>
<dbReference type="PANTHER" id="PTHR35186">
    <property type="entry name" value="ANK_REP_REGION DOMAIN-CONTAINING PROTEIN"/>
    <property type="match status" value="1"/>
</dbReference>
<feature type="chain" id="PRO_5004932703" description="DUF7580 domain-containing protein" evidence="2">
    <location>
        <begin position="21"/>
        <end position="591"/>
    </location>
</feature>
<dbReference type="RefSeq" id="XP_007740357.1">
    <property type="nucleotide sequence ID" value="XM_007742167.1"/>
</dbReference>
<dbReference type="Pfam" id="PF24476">
    <property type="entry name" value="DUF7580"/>
    <property type="match status" value="1"/>
</dbReference>
<reference evidence="4 5" key="1">
    <citation type="submission" date="2013-03" db="EMBL/GenBank/DDBJ databases">
        <title>The Genome Sequence of Cladophialophora psammophila CBS 110553.</title>
        <authorList>
            <consortium name="The Broad Institute Genomics Platform"/>
            <person name="Cuomo C."/>
            <person name="de Hoog S."/>
            <person name="Gorbushina A."/>
            <person name="Walker B."/>
            <person name="Young S.K."/>
            <person name="Zeng Q."/>
            <person name="Gargeya S."/>
            <person name="Fitzgerald M."/>
            <person name="Haas B."/>
            <person name="Abouelleil A."/>
            <person name="Allen A.W."/>
            <person name="Alvarado L."/>
            <person name="Arachchi H.M."/>
            <person name="Berlin A.M."/>
            <person name="Chapman S.B."/>
            <person name="Gainer-Dewar J."/>
            <person name="Goldberg J."/>
            <person name="Griggs A."/>
            <person name="Gujja S."/>
            <person name="Hansen M."/>
            <person name="Howarth C."/>
            <person name="Imamovic A."/>
            <person name="Ireland A."/>
            <person name="Larimer J."/>
            <person name="McCowan C."/>
            <person name="Murphy C."/>
            <person name="Pearson M."/>
            <person name="Poon T.W."/>
            <person name="Priest M."/>
            <person name="Roberts A."/>
            <person name="Saif S."/>
            <person name="Shea T."/>
            <person name="Sisk P."/>
            <person name="Sykes S."/>
            <person name="Wortman J."/>
            <person name="Nusbaum C."/>
            <person name="Birren B."/>
        </authorList>
    </citation>
    <scope>NUCLEOTIDE SEQUENCE [LARGE SCALE GENOMIC DNA]</scope>
    <source>
        <strain evidence="4 5">CBS 110553</strain>
    </source>
</reference>
<dbReference type="Proteomes" id="UP000019471">
    <property type="component" value="Unassembled WGS sequence"/>
</dbReference>
<dbReference type="STRING" id="1182543.W9XC25"/>
<name>W9XC25_9EURO</name>
<feature type="region of interest" description="Disordered" evidence="1">
    <location>
        <begin position="271"/>
        <end position="291"/>
    </location>
</feature>
<gene>
    <name evidence="4" type="ORF">A1O5_01551</name>
</gene>